<dbReference type="EMBL" id="JACSRA010000015">
    <property type="protein sequence ID" value="MBD7911850.1"/>
    <property type="molecule type" value="Genomic_DNA"/>
</dbReference>
<dbReference type="PANTHER" id="PTHR42718">
    <property type="entry name" value="MAJOR FACILITATOR SUPERFAMILY MULTIDRUG TRANSPORTER MFSC"/>
    <property type="match status" value="1"/>
</dbReference>
<evidence type="ECO:0000256" key="3">
    <source>
        <dbReference type="ARBA" id="ARBA00022692"/>
    </source>
</evidence>
<feature type="transmembrane region" description="Helical" evidence="6">
    <location>
        <begin position="335"/>
        <end position="355"/>
    </location>
</feature>
<feature type="transmembrane region" description="Helical" evidence="6">
    <location>
        <begin position="167"/>
        <end position="188"/>
    </location>
</feature>
<dbReference type="Proteomes" id="UP000627781">
    <property type="component" value="Unassembled WGS sequence"/>
</dbReference>
<comment type="caution">
    <text evidence="8">The sequence shown here is derived from an EMBL/GenBank/DDBJ whole genome shotgun (WGS) entry which is preliminary data.</text>
</comment>
<dbReference type="CDD" id="cd17321">
    <property type="entry name" value="MFS_MMR_MDR_like"/>
    <property type="match status" value="1"/>
</dbReference>
<feature type="transmembrane region" description="Helical" evidence="6">
    <location>
        <begin position="103"/>
        <end position="124"/>
    </location>
</feature>
<evidence type="ECO:0000256" key="6">
    <source>
        <dbReference type="SAM" id="Phobius"/>
    </source>
</evidence>
<dbReference type="PANTHER" id="PTHR42718:SF9">
    <property type="entry name" value="MAJOR FACILITATOR SUPERFAMILY MULTIDRUG TRANSPORTER MFSC"/>
    <property type="match status" value="1"/>
</dbReference>
<dbReference type="InterPro" id="IPR011701">
    <property type="entry name" value="MFS"/>
</dbReference>
<evidence type="ECO:0000256" key="2">
    <source>
        <dbReference type="ARBA" id="ARBA00022448"/>
    </source>
</evidence>
<dbReference type="PROSITE" id="PS50850">
    <property type="entry name" value="MFS"/>
    <property type="match status" value="1"/>
</dbReference>
<keyword evidence="5 6" id="KW-0472">Membrane</keyword>
<keyword evidence="9" id="KW-1185">Reference proteome</keyword>
<reference evidence="8 9" key="1">
    <citation type="submission" date="2020-08" db="EMBL/GenBank/DDBJ databases">
        <title>A Genomic Blueprint of the Chicken Gut Microbiome.</title>
        <authorList>
            <person name="Gilroy R."/>
            <person name="Ravi A."/>
            <person name="Getino M."/>
            <person name="Pursley I."/>
            <person name="Horton D.L."/>
            <person name="Alikhan N.-F."/>
            <person name="Baker D."/>
            <person name="Gharbi K."/>
            <person name="Hall N."/>
            <person name="Watson M."/>
            <person name="Adriaenssens E.M."/>
            <person name="Foster-Nyarko E."/>
            <person name="Jarju S."/>
            <person name="Secka A."/>
            <person name="Antonio M."/>
            <person name="Oren A."/>
            <person name="Chaudhuri R."/>
            <person name="La Ragione R.M."/>
            <person name="Hildebrand F."/>
            <person name="Pallen M.J."/>
        </authorList>
    </citation>
    <scope>NUCLEOTIDE SEQUENCE [LARGE SCALE GENOMIC DNA]</scope>
    <source>
        <strain evidence="8 9">Sa3CVN1</strain>
    </source>
</reference>
<sequence length="545" mass="58437">MIKKNQTLILILFMLGIFMGAIDTGIVSPVRGLIQNSFKVDQNIGTWMITLYTLIYAISMPIVSKLGDKYGYKKAYVFGIATFGIGSLLCGISNFYGTFGFFLTARAIQALGAGGIMPIANAVIGNSFPEEKRGSALGLVGMIYGVGNILGPTLGSSIIDMAGSSNWGWVFFINVPISLIILILSTSLKNTKASTERPMDILGAIVLGGVIGSLMYALTNLDFFNFTESIKSTDVYPYLIIFVLLTPLLISIENRAKDPVLNVKYFKNKEMLVILIISFIVGIGMMGMIFVPQFSENVLRLKSGSGGYLITLLALFSGISAPISGKLIDKKSARFVLLLGFTFTICGTLFLGLIATESLTFISIFIGLALMGLGVGFTMGAPLNYLVLKTVSKEESASGLATMSLMRSIGLAISPSVMIGFIVEASKTLQTKLMDAVQSSLGATTSGMPINPTNTNTDVFKSLQNADITTIVDMLKAALESILPSQIKPMIINAIDSVSNTIIDTFQSVINYGYRNMFIAAAIIALAGLIATLFLNRKCEKPKVS</sequence>
<proteinExistence type="predicted"/>
<name>A0ABR8PUK2_9CLOT</name>
<feature type="transmembrane region" description="Helical" evidence="6">
    <location>
        <begin position="136"/>
        <end position="155"/>
    </location>
</feature>
<dbReference type="PRINTS" id="PR01036">
    <property type="entry name" value="TCRTETB"/>
</dbReference>
<feature type="transmembrane region" description="Helical" evidence="6">
    <location>
        <begin position="200"/>
        <end position="219"/>
    </location>
</feature>
<evidence type="ECO:0000256" key="1">
    <source>
        <dbReference type="ARBA" id="ARBA00004651"/>
    </source>
</evidence>
<dbReference type="RefSeq" id="WP_143315888.1">
    <property type="nucleotide sequence ID" value="NZ_JACSRA010000015.1"/>
</dbReference>
<accession>A0ABR8PUK2</accession>
<evidence type="ECO:0000259" key="7">
    <source>
        <dbReference type="PROSITE" id="PS50850"/>
    </source>
</evidence>
<evidence type="ECO:0000313" key="8">
    <source>
        <dbReference type="EMBL" id="MBD7911850.1"/>
    </source>
</evidence>
<feature type="transmembrane region" description="Helical" evidence="6">
    <location>
        <begin position="44"/>
        <end position="63"/>
    </location>
</feature>
<dbReference type="InterPro" id="IPR020846">
    <property type="entry name" value="MFS_dom"/>
</dbReference>
<feature type="transmembrane region" description="Helical" evidence="6">
    <location>
        <begin position="361"/>
        <end position="388"/>
    </location>
</feature>
<keyword evidence="4 6" id="KW-1133">Transmembrane helix</keyword>
<keyword evidence="2" id="KW-0813">Transport</keyword>
<dbReference type="SUPFAM" id="SSF103473">
    <property type="entry name" value="MFS general substrate transporter"/>
    <property type="match status" value="1"/>
</dbReference>
<feature type="transmembrane region" description="Helical" evidence="6">
    <location>
        <begin position="400"/>
        <end position="423"/>
    </location>
</feature>
<gene>
    <name evidence="8" type="ORF">H9661_10810</name>
</gene>
<evidence type="ECO:0000256" key="5">
    <source>
        <dbReference type="ARBA" id="ARBA00023136"/>
    </source>
</evidence>
<keyword evidence="3 6" id="KW-0812">Transmembrane</keyword>
<feature type="transmembrane region" description="Helical" evidence="6">
    <location>
        <begin position="517"/>
        <end position="535"/>
    </location>
</feature>
<feature type="domain" description="Major facilitator superfamily (MFS) profile" evidence="7">
    <location>
        <begin position="9"/>
        <end position="540"/>
    </location>
</feature>
<protein>
    <submittedName>
        <fullName evidence="8">MFS transporter</fullName>
    </submittedName>
</protein>
<evidence type="ECO:0000313" key="9">
    <source>
        <dbReference type="Proteomes" id="UP000627781"/>
    </source>
</evidence>
<comment type="subcellular location">
    <subcellularLocation>
        <location evidence="1">Cell membrane</location>
        <topology evidence="1">Multi-pass membrane protein</topology>
    </subcellularLocation>
</comment>
<organism evidence="8 9">
    <name type="scientific">Clostridium cibarium</name>
    <dbReference type="NCBI Taxonomy" id="2762247"/>
    <lineage>
        <taxon>Bacteria</taxon>
        <taxon>Bacillati</taxon>
        <taxon>Bacillota</taxon>
        <taxon>Clostridia</taxon>
        <taxon>Eubacteriales</taxon>
        <taxon>Clostridiaceae</taxon>
        <taxon>Clostridium</taxon>
    </lineage>
</organism>
<feature type="transmembrane region" description="Helical" evidence="6">
    <location>
        <begin position="306"/>
        <end position="323"/>
    </location>
</feature>
<dbReference type="InterPro" id="IPR036259">
    <property type="entry name" value="MFS_trans_sf"/>
</dbReference>
<feature type="transmembrane region" description="Helical" evidence="6">
    <location>
        <begin position="272"/>
        <end position="294"/>
    </location>
</feature>
<feature type="transmembrane region" description="Helical" evidence="6">
    <location>
        <begin position="235"/>
        <end position="252"/>
    </location>
</feature>
<evidence type="ECO:0000256" key="4">
    <source>
        <dbReference type="ARBA" id="ARBA00022989"/>
    </source>
</evidence>
<dbReference type="Pfam" id="PF07690">
    <property type="entry name" value="MFS_1"/>
    <property type="match status" value="1"/>
</dbReference>
<feature type="transmembrane region" description="Helical" evidence="6">
    <location>
        <begin position="75"/>
        <end position="97"/>
    </location>
</feature>
<dbReference type="Gene3D" id="1.20.1250.20">
    <property type="entry name" value="MFS general substrate transporter like domains"/>
    <property type="match status" value="2"/>
</dbReference>